<accession>A0A1F5NAC3</accession>
<name>A0A1F5NAC3_9BACT</name>
<dbReference type="SUPFAM" id="SSF51445">
    <property type="entry name" value="(Trans)glycosidases"/>
    <property type="match status" value="1"/>
</dbReference>
<dbReference type="Gene3D" id="2.60.40.1120">
    <property type="entry name" value="Carboxypeptidase-like, regulatory domain"/>
    <property type="match status" value="1"/>
</dbReference>
<proteinExistence type="predicted"/>
<dbReference type="InterPro" id="IPR008969">
    <property type="entry name" value="CarboxyPept-like_regulatory"/>
</dbReference>
<dbReference type="SUPFAM" id="SSF49464">
    <property type="entry name" value="Carboxypeptidase regulatory domain-like"/>
    <property type="match status" value="1"/>
</dbReference>
<sequence length="431" mass="48259">MPILNKNLRRLLLVAGGFPLATLVFVGAAPFFASGQSEPSLRTLWEIQAVDTVKYSRDEARLHPRDPNFDAVIDQQMRAIASLGATHVALGTPYDEEFLPFLERWVSAARKHRLNVWYRGNWSGWEGWYDYPPMSRGQHLVKTENFILDHPFLFEDGDIFTACPECENGGPGDPRRNSDVRGHRQFLIDEFWITSNAFAKIKRDVRSNLASMNGDVARLVMDRATTKALGGIVTVDHYVGTPAKLARDLSDLVEQSGGLIVLGETGVPIPDIHGRMNEREQALWIDQALAEVARLDAVIGVNYWVNVGGSTELWSSSGVPREGVAILKKYFSPQFVTGFVTDAQSQPVRAARVDSGYRDTMTTESGFFEIALPSDDELSLKIAAPGFAEQKLVVRNPDEPLNIALQQRQLNWWQRLWARLGDFFRNLTGTD</sequence>
<organism evidence="1 2">
    <name type="scientific">Candidatus Doudnabacteria bacterium RIFCSPHIGHO2_01_52_17</name>
    <dbReference type="NCBI Taxonomy" id="1817820"/>
    <lineage>
        <taxon>Bacteria</taxon>
        <taxon>Candidatus Doudnaibacteriota</taxon>
    </lineage>
</organism>
<gene>
    <name evidence="1" type="ORF">A3K06_01565</name>
</gene>
<evidence type="ECO:0008006" key="3">
    <source>
        <dbReference type="Google" id="ProtNLM"/>
    </source>
</evidence>
<dbReference type="EMBL" id="MFEG01000053">
    <property type="protein sequence ID" value="OGE74595.1"/>
    <property type="molecule type" value="Genomic_DNA"/>
</dbReference>
<reference evidence="1 2" key="1">
    <citation type="journal article" date="2016" name="Nat. Commun.">
        <title>Thousands of microbial genomes shed light on interconnected biogeochemical processes in an aquifer system.</title>
        <authorList>
            <person name="Anantharaman K."/>
            <person name="Brown C.T."/>
            <person name="Hug L.A."/>
            <person name="Sharon I."/>
            <person name="Castelle C.J."/>
            <person name="Probst A.J."/>
            <person name="Thomas B.C."/>
            <person name="Singh A."/>
            <person name="Wilkins M.J."/>
            <person name="Karaoz U."/>
            <person name="Brodie E.L."/>
            <person name="Williams K.H."/>
            <person name="Hubbard S.S."/>
            <person name="Banfield J.F."/>
        </authorList>
    </citation>
    <scope>NUCLEOTIDE SEQUENCE [LARGE SCALE GENOMIC DNA]</scope>
</reference>
<dbReference type="Proteomes" id="UP000176547">
    <property type="component" value="Unassembled WGS sequence"/>
</dbReference>
<comment type="caution">
    <text evidence="1">The sequence shown here is derived from an EMBL/GenBank/DDBJ whole genome shotgun (WGS) entry which is preliminary data.</text>
</comment>
<protein>
    <recommendedName>
        <fullName evidence="3">Glycoside hydrolase family 42 N-terminal domain-containing protein</fullName>
    </recommendedName>
</protein>
<dbReference type="InterPro" id="IPR017853">
    <property type="entry name" value="GH"/>
</dbReference>
<evidence type="ECO:0000313" key="1">
    <source>
        <dbReference type="EMBL" id="OGE74595.1"/>
    </source>
</evidence>
<dbReference type="AlphaFoldDB" id="A0A1F5NAC3"/>
<evidence type="ECO:0000313" key="2">
    <source>
        <dbReference type="Proteomes" id="UP000176547"/>
    </source>
</evidence>